<accession>A0A9X1CZH4</accession>
<dbReference type="AlphaFoldDB" id="A0A9X1CZH4"/>
<comment type="caution">
    <text evidence="3">The sequence shown here is derived from an EMBL/GenBank/DDBJ whole genome shotgun (WGS) entry which is preliminary data.</text>
</comment>
<evidence type="ECO:0008006" key="5">
    <source>
        <dbReference type="Google" id="ProtNLM"/>
    </source>
</evidence>
<reference evidence="3" key="1">
    <citation type="submission" date="2021-04" db="EMBL/GenBank/DDBJ databases">
        <title>Genomic characterization of endocarditis-associated Neisseria elongata subsp. nitroreducens.</title>
        <authorList>
            <person name="Schorner M."/>
            <person name="Passarelli-Araujo H."/>
            <person name="Scheffer M."/>
            <person name="Barazzetti F."/>
            <person name="Martins J."/>
            <person name="Machado H."/>
            <person name="Palmeiro J."/>
            <person name="Bazzo M."/>
        </authorList>
    </citation>
    <scope>NUCLEOTIDE SEQUENCE</scope>
    <source>
        <strain evidence="3">Nel_M001</strain>
    </source>
</reference>
<dbReference type="EMBL" id="JAGJWT010000014">
    <property type="protein sequence ID" value="MBS9341491.1"/>
    <property type="molecule type" value="Genomic_DNA"/>
</dbReference>
<evidence type="ECO:0000313" key="3">
    <source>
        <dbReference type="EMBL" id="MBS9341491.1"/>
    </source>
</evidence>
<evidence type="ECO:0000256" key="2">
    <source>
        <dbReference type="SAM" id="SignalP"/>
    </source>
</evidence>
<evidence type="ECO:0000313" key="4">
    <source>
        <dbReference type="Proteomes" id="UP000708805"/>
    </source>
</evidence>
<name>A0A9X1CZH4_NEIEL</name>
<feature type="compositionally biased region" description="Low complexity" evidence="1">
    <location>
        <begin position="63"/>
        <end position="85"/>
    </location>
</feature>
<gene>
    <name evidence="3" type="ORF">J8641_11935</name>
</gene>
<feature type="region of interest" description="Disordered" evidence="1">
    <location>
        <begin position="46"/>
        <end position="85"/>
    </location>
</feature>
<feature type="chain" id="PRO_5040732314" description="Lipoprotein" evidence="2">
    <location>
        <begin position="21"/>
        <end position="85"/>
    </location>
</feature>
<protein>
    <recommendedName>
        <fullName evidence="5">Lipoprotein</fullName>
    </recommendedName>
</protein>
<feature type="signal peptide" evidence="2">
    <location>
        <begin position="1"/>
        <end position="20"/>
    </location>
</feature>
<evidence type="ECO:0000256" key="1">
    <source>
        <dbReference type="SAM" id="MobiDB-lite"/>
    </source>
</evidence>
<dbReference type="Proteomes" id="UP000708805">
    <property type="component" value="Unassembled WGS sequence"/>
</dbReference>
<dbReference type="PROSITE" id="PS51257">
    <property type="entry name" value="PROKAR_LIPOPROTEIN"/>
    <property type="match status" value="1"/>
</dbReference>
<proteinExistence type="predicted"/>
<organism evidence="3 4">
    <name type="scientific">Neisseria elongata subsp. nitroreducens</name>
    <dbReference type="NCBI Taxonomy" id="90367"/>
    <lineage>
        <taxon>Bacteria</taxon>
        <taxon>Pseudomonadati</taxon>
        <taxon>Pseudomonadota</taxon>
        <taxon>Betaproteobacteria</taxon>
        <taxon>Neisseriales</taxon>
        <taxon>Neisseriaceae</taxon>
        <taxon>Neisseria</taxon>
    </lineage>
</organism>
<keyword evidence="2" id="KW-0732">Signal</keyword>
<dbReference type="RefSeq" id="WP_214038461.1">
    <property type="nucleotide sequence ID" value="NZ_JAGJWT010000014.1"/>
</dbReference>
<sequence>MSNPKTARSACLIAVTLVLAACNGQPQPELSASEIQAQEAATVIEEGGKDYTAPADVPEDDASAASAEQVTAASAASAASSEGQP</sequence>